<dbReference type="EMBL" id="JXLI01000006">
    <property type="protein sequence ID" value="KJY57771.1"/>
    <property type="molecule type" value="Genomic_DNA"/>
</dbReference>
<dbReference type="Proteomes" id="UP000033531">
    <property type="component" value="Unassembled WGS sequence"/>
</dbReference>
<sequence length="226" mass="25528">MNPDFAIVLNFKLKNAKGVDADFLVKTARNIGARAVAADAFKTDFAKACKKYTIALVTTEPIQANYELSAANVVEQLVLQRKAGQQAVIDIPITDDGNLLAETKALLTQINNWMHLFGHAFNEGEPCHLTISNVNEDNGFVLQNRHMHFQKYIFIKAPLPEIIKIHGLTNKPNRIEMVAQRTELDFTFADNQLTINLKNAPKSDFTWQVIRIQEHRPEDDIKATKF</sequence>
<dbReference type="OrthoDB" id="2315155at2"/>
<dbReference type="STRING" id="1218507.JF74_02740"/>
<dbReference type="AlphaFoldDB" id="A0A0F4LJL9"/>
<evidence type="ECO:0000313" key="2">
    <source>
        <dbReference type="Proteomes" id="UP000033531"/>
    </source>
</evidence>
<protein>
    <submittedName>
        <fullName evidence="1">Uncharacterized protein</fullName>
    </submittedName>
</protein>
<organism evidence="1 2">
    <name type="scientific">Lactobacillus melliventris</name>
    <dbReference type="NCBI Taxonomy" id="1218507"/>
    <lineage>
        <taxon>Bacteria</taxon>
        <taxon>Bacillati</taxon>
        <taxon>Bacillota</taxon>
        <taxon>Bacilli</taxon>
        <taxon>Lactobacillales</taxon>
        <taxon>Lactobacillaceae</taxon>
        <taxon>Lactobacillus</taxon>
    </lineage>
</organism>
<dbReference type="HOGENOM" id="CLU_112850_0_0_9"/>
<dbReference type="PATRIC" id="fig|1218507.3.peg.439"/>
<gene>
    <name evidence="1" type="ORF">JF74_02740</name>
</gene>
<comment type="caution">
    <text evidence="1">The sequence shown here is derived from an EMBL/GenBank/DDBJ whole genome shotgun (WGS) entry which is preliminary data.</text>
</comment>
<reference evidence="1 2" key="1">
    <citation type="submission" date="2015-01" db="EMBL/GenBank/DDBJ databases">
        <title>Comparative genomics of the lactic acid bacteria isolated from the honey bee gut.</title>
        <authorList>
            <person name="Ellegaard K.M."/>
            <person name="Tamarit D."/>
            <person name="Javelind E."/>
            <person name="Olofsson T."/>
            <person name="Andersson S.G."/>
            <person name="Vasquez A."/>
        </authorList>
    </citation>
    <scope>NUCLEOTIDE SEQUENCE [LARGE SCALE GENOMIC DNA]</scope>
    <source>
        <strain evidence="1 2">Hma8</strain>
    </source>
</reference>
<name>A0A0F4LJL9_9LACO</name>
<dbReference type="RefSeq" id="WP_046324221.1">
    <property type="nucleotide sequence ID" value="NZ_JBHTMT010000006.1"/>
</dbReference>
<proteinExistence type="predicted"/>
<evidence type="ECO:0000313" key="1">
    <source>
        <dbReference type="EMBL" id="KJY57771.1"/>
    </source>
</evidence>
<accession>A0A0F4LJL9</accession>